<dbReference type="AlphaFoldDB" id="A0A9D4N1T0"/>
<evidence type="ECO:0000313" key="3">
    <source>
        <dbReference type="Proteomes" id="UP000828390"/>
    </source>
</evidence>
<reference evidence="2" key="2">
    <citation type="submission" date="2020-11" db="EMBL/GenBank/DDBJ databases">
        <authorList>
            <person name="McCartney M.A."/>
            <person name="Auch B."/>
            <person name="Kono T."/>
            <person name="Mallez S."/>
            <person name="Becker A."/>
            <person name="Gohl D.M."/>
            <person name="Silverstein K.A.T."/>
            <person name="Koren S."/>
            <person name="Bechman K.B."/>
            <person name="Herman A."/>
            <person name="Abrahante J.E."/>
            <person name="Garbe J."/>
        </authorList>
    </citation>
    <scope>NUCLEOTIDE SEQUENCE</scope>
    <source>
        <strain evidence="2">Duluth1</strain>
        <tissue evidence="2">Whole animal</tissue>
    </source>
</reference>
<proteinExistence type="predicted"/>
<keyword evidence="3" id="KW-1185">Reference proteome</keyword>
<dbReference type="OrthoDB" id="6072910at2759"/>
<evidence type="ECO:0000256" key="1">
    <source>
        <dbReference type="SAM" id="MobiDB-lite"/>
    </source>
</evidence>
<dbReference type="Proteomes" id="UP000828390">
    <property type="component" value="Unassembled WGS sequence"/>
</dbReference>
<protein>
    <submittedName>
        <fullName evidence="2">Uncharacterized protein</fullName>
    </submittedName>
</protein>
<name>A0A9D4N1T0_DREPO</name>
<accession>A0A9D4N1T0</accession>
<feature type="region of interest" description="Disordered" evidence="1">
    <location>
        <begin position="203"/>
        <end position="224"/>
    </location>
</feature>
<reference evidence="2" key="1">
    <citation type="journal article" date="2019" name="bioRxiv">
        <title>The Genome of the Zebra Mussel, Dreissena polymorpha: A Resource for Invasive Species Research.</title>
        <authorList>
            <person name="McCartney M.A."/>
            <person name="Auch B."/>
            <person name="Kono T."/>
            <person name="Mallez S."/>
            <person name="Zhang Y."/>
            <person name="Obille A."/>
            <person name="Becker A."/>
            <person name="Abrahante J.E."/>
            <person name="Garbe J."/>
            <person name="Badalamenti J.P."/>
            <person name="Herman A."/>
            <person name="Mangelson H."/>
            <person name="Liachko I."/>
            <person name="Sullivan S."/>
            <person name="Sone E.D."/>
            <person name="Koren S."/>
            <person name="Silverstein K.A.T."/>
            <person name="Beckman K.B."/>
            <person name="Gohl D.M."/>
        </authorList>
    </citation>
    <scope>NUCLEOTIDE SEQUENCE</scope>
    <source>
        <strain evidence="2">Duluth1</strain>
        <tissue evidence="2">Whole animal</tissue>
    </source>
</reference>
<comment type="caution">
    <text evidence="2">The sequence shown here is derived from an EMBL/GenBank/DDBJ whole genome shotgun (WGS) entry which is preliminary data.</text>
</comment>
<dbReference type="EMBL" id="JAIWYP010000001">
    <property type="protein sequence ID" value="KAH3885744.1"/>
    <property type="molecule type" value="Genomic_DNA"/>
</dbReference>
<sequence>MKCLTADVYEGKLRVLLVLRSGVNISDVPRFVRWDTCFSEDEKSYKNWIVRTVSGAPVDIRRALPAGDVIPGLCWAYVLNYLKIILTTSSIYKKIQEYLTNKDLNCGYIRKLIVVWVKSCDMENTLDVVTNKSGGRRKIASSGPIKVTTNSLGGQIGRPLMCICSATLTSQFQAIRDVSLLNIVPRCNASKQWRKDTLASAQPQNRAWESRSRKSSKTSCLVEK</sequence>
<organism evidence="2 3">
    <name type="scientific">Dreissena polymorpha</name>
    <name type="common">Zebra mussel</name>
    <name type="synonym">Mytilus polymorpha</name>
    <dbReference type="NCBI Taxonomy" id="45954"/>
    <lineage>
        <taxon>Eukaryota</taxon>
        <taxon>Metazoa</taxon>
        <taxon>Spiralia</taxon>
        <taxon>Lophotrochozoa</taxon>
        <taxon>Mollusca</taxon>
        <taxon>Bivalvia</taxon>
        <taxon>Autobranchia</taxon>
        <taxon>Heteroconchia</taxon>
        <taxon>Euheterodonta</taxon>
        <taxon>Imparidentia</taxon>
        <taxon>Neoheterodontei</taxon>
        <taxon>Myida</taxon>
        <taxon>Dreissenoidea</taxon>
        <taxon>Dreissenidae</taxon>
        <taxon>Dreissena</taxon>
    </lineage>
</organism>
<evidence type="ECO:0000313" key="2">
    <source>
        <dbReference type="EMBL" id="KAH3885744.1"/>
    </source>
</evidence>
<gene>
    <name evidence="2" type="ORF">DPMN_009741</name>
</gene>